<dbReference type="CDD" id="cd00051">
    <property type="entry name" value="EFh"/>
    <property type="match status" value="1"/>
</dbReference>
<comment type="caution">
    <text evidence="14">The sequence shown here is derived from an EMBL/GenBank/DDBJ whole genome shotgun (WGS) entry which is preliminary data.</text>
</comment>
<dbReference type="SUPFAM" id="SSF47473">
    <property type="entry name" value="EF-hand"/>
    <property type="match status" value="2"/>
</dbReference>
<dbReference type="SUPFAM" id="SSF103506">
    <property type="entry name" value="Mitochondrial carrier"/>
    <property type="match status" value="1"/>
</dbReference>
<organism evidence="14 15">
    <name type="scientific">Dictyostelium firmibasis</name>
    <dbReference type="NCBI Taxonomy" id="79012"/>
    <lineage>
        <taxon>Eukaryota</taxon>
        <taxon>Amoebozoa</taxon>
        <taxon>Evosea</taxon>
        <taxon>Eumycetozoa</taxon>
        <taxon>Dictyostelia</taxon>
        <taxon>Dictyosteliales</taxon>
        <taxon>Dictyosteliaceae</taxon>
        <taxon>Dictyostelium</taxon>
    </lineage>
</organism>
<keyword evidence="15" id="KW-1185">Reference proteome</keyword>
<sequence length="763" mass="84946">MFANRVRQAQKLYQKRFFTNNSTILKQKFKNSNNNTGGDKNGFYKKAFIATSVALTTTFLTATTLLDDSNNNNTESSEILKRQRQTFDKYASTTLEGERQMTAEDFLSALTTLESDKQSGEHEILKASLDADKFKVLFQMADVDHTGYISFDEYVMFDELMAKPEAEYFLAFKLFDRDGNGYISKNDFKHVITASLDPSIPFNFDCELVNLYFGDGKTELNYSQFTQLLKDLQQERIKQEFKFHDRYNSGYIPRDKFAKVLGSVKLRKIPDHVRDKLESISELNLLSGHPNEVSYSQFVAANDMLLHIPSYGRVLKAAILKNKKDNINKEEFLTEARSSTSIEITPLEIDLIFHLFDLNKDGKLSVSDFEKSTGLNINKIGGGSNYSDSYPSDSHVTFQNSSTSPTLNSGSISGINKKKEGKTFAQQVLESIENFALGSIAGGIGAAAVYPIDLVKTRMQNQRAVDPAKRLYVNSWDCFKKVVKFEGARGLYKGILPQMVGVAPEKAIKLTVNDLLRDLFGDKSKGEIYFPLEVLAGGFAGMSQVCVTNPLEIVKIRLQVQSSGPKVSAVQIIKELGLSGLYRGAGACLLRDIPFSAIYFPTYAKMKTILADENGKLGPMDLLMAGAVAGIPAASLVTPADVIKTRLQVKANVGEQTYTGIRDCFQKILKEEGPRALFKGALARVFRSSPQFGVTLVSYELLQKALLPNADYKPPTNAPITQKDFDVIRGNTNTVQRVIDMESKFGTLHQTRDNNKSNGENKN</sequence>
<dbReference type="PRINTS" id="PR00926">
    <property type="entry name" value="MITOCARRIER"/>
</dbReference>
<dbReference type="AlphaFoldDB" id="A0AAN7TYS6"/>
<comment type="subunit">
    <text evidence="11">Homodimer (via N-terminus).</text>
</comment>
<evidence type="ECO:0000256" key="10">
    <source>
        <dbReference type="ARBA" id="ARBA00023136"/>
    </source>
</evidence>
<comment type="similarity">
    <text evidence="2">Belongs to the mitochondrial carrier (TC 2.A.29) family.</text>
</comment>
<evidence type="ECO:0000313" key="14">
    <source>
        <dbReference type="EMBL" id="KAK5581552.1"/>
    </source>
</evidence>
<feature type="repeat" description="Solcar" evidence="12">
    <location>
        <begin position="617"/>
        <end position="705"/>
    </location>
</feature>
<evidence type="ECO:0000259" key="13">
    <source>
        <dbReference type="PROSITE" id="PS50222"/>
    </source>
</evidence>
<dbReference type="PROSITE" id="PS00018">
    <property type="entry name" value="EF_HAND_1"/>
    <property type="match status" value="2"/>
</dbReference>
<dbReference type="Pfam" id="PF13405">
    <property type="entry name" value="EF-hand_6"/>
    <property type="match status" value="1"/>
</dbReference>
<dbReference type="Pfam" id="PF13499">
    <property type="entry name" value="EF-hand_7"/>
    <property type="match status" value="1"/>
</dbReference>
<evidence type="ECO:0000256" key="3">
    <source>
        <dbReference type="ARBA" id="ARBA00022448"/>
    </source>
</evidence>
<keyword evidence="4 12" id="KW-0812">Transmembrane</keyword>
<dbReference type="GO" id="GO:0005509">
    <property type="term" value="F:calcium ion binding"/>
    <property type="evidence" value="ECO:0007669"/>
    <property type="project" value="InterPro"/>
</dbReference>
<feature type="domain" description="EF-hand" evidence="13">
    <location>
        <begin position="232"/>
        <end position="267"/>
    </location>
</feature>
<dbReference type="Pfam" id="PF00153">
    <property type="entry name" value="Mito_carr"/>
    <property type="match status" value="3"/>
</dbReference>
<dbReference type="Gene3D" id="1.10.238.10">
    <property type="entry name" value="EF-hand"/>
    <property type="match status" value="2"/>
</dbReference>
<keyword evidence="9" id="KW-0496">Mitochondrion</keyword>
<proteinExistence type="inferred from homology"/>
<dbReference type="InterPro" id="IPR051028">
    <property type="entry name" value="Mito_Solute_Carrier"/>
</dbReference>
<keyword evidence="8" id="KW-1133">Transmembrane helix</keyword>
<dbReference type="InterPro" id="IPR002048">
    <property type="entry name" value="EF_hand_dom"/>
</dbReference>
<dbReference type="FunFam" id="1.50.40.10:FF:000004">
    <property type="entry name" value="Calcium-binding mitochondrial carrier protein Aralar1"/>
    <property type="match status" value="1"/>
</dbReference>
<feature type="repeat" description="Solcar" evidence="12">
    <location>
        <begin position="528"/>
        <end position="609"/>
    </location>
</feature>
<evidence type="ECO:0000256" key="4">
    <source>
        <dbReference type="ARBA" id="ARBA00022692"/>
    </source>
</evidence>
<comment type="subcellular location">
    <subcellularLocation>
        <location evidence="1">Mitochondrion inner membrane</location>
        <topology evidence="1">Multi-pass membrane protein</topology>
    </subcellularLocation>
</comment>
<evidence type="ECO:0000256" key="2">
    <source>
        <dbReference type="ARBA" id="ARBA00006375"/>
    </source>
</evidence>
<keyword evidence="3" id="KW-0813">Transport</keyword>
<dbReference type="Proteomes" id="UP001344447">
    <property type="component" value="Unassembled WGS sequence"/>
</dbReference>
<dbReference type="GO" id="GO:0005313">
    <property type="term" value="F:L-glutamate transmembrane transporter activity"/>
    <property type="evidence" value="ECO:0007669"/>
    <property type="project" value="TreeGrafter"/>
</dbReference>
<dbReference type="Gene3D" id="1.50.40.10">
    <property type="entry name" value="Mitochondrial carrier domain"/>
    <property type="match status" value="1"/>
</dbReference>
<dbReference type="GO" id="GO:0005743">
    <property type="term" value="C:mitochondrial inner membrane"/>
    <property type="evidence" value="ECO:0007669"/>
    <property type="project" value="UniProtKB-SubCell"/>
</dbReference>
<keyword evidence="6" id="KW-0999">Mitochondrion inner membrane</keyword>
<gene>
    <name evidence="14" type="ORF">RB653_001588</name>
</gene>
<keyword evidence="10 12" id="KW-0472">Membrane</keyword>
<keyword evidence="5" id="KW-0677">Repeat</keyword>
<dbReference type="Pfam" id="PF13833">
    <property type="entry name" value="EF-hand_8"/>
    <property type="match status" value="1"/>
</dbReference>
<evidence type="ECO:0000256" key="9">
    <source>
        <dbReference type="ARBA" id="ARBA00023128"/>
    </source>
</evidence>
<feature type="repeat" description="Solcar" evidence="12">
    <location>
        <begin position="429"/>
        <end position="519"/>
    </location>
</feature>
<dbReference type="InterPro" id="IPR023395">
    <property type="entry name" value="MCP_dom_sf"/>
</dbReference>
<feature type="domain" description="EF-hand" evidence="13">
    <location>
        <begin position="344"/>
        <end position="379"/>
    </location>
</feature>
<evidence type="ECO:0000256" key="12">
    <source>
        <dbReference type="PROSITE-ProRule" id="PRU00282"/>
    </source>
</evidence>
<dbReference type="SMART" id="SM00054">
    <property type="entry name" value="EFh"/>
    <property type="match status" value="4"/>
</dbReference>
<accession>A0AAN7TYS6</accession>
<dbReference type="InterPro" id="IPR002067">
    <property type="entry name" value="MCP"/>
</dbReference>
<evidence type="ECO:0000256" key="11">
    <source>
        <dbReference type="ARBA" id="ARBA00038674"/>
    </source>
</evidence>
<evidence type="ECO:0000313" key="15">
    <source>
        <dbReference type="Proteomes" id="UP001344447"/>
    </source>
</evidence>
<evidence type="ECO:0000256" key="5">
    <source>
        <dbReference type="ARBA" id="ARBA00022737"/>
    </source>
</evidence>
<evidence type="ECO:0000256" key="1">
    <source>
        <dbReference type="ARBA" id="ARBA00004448"/>
    </source>
</evidence>
<evidence type="ECO:0000256" key="7">
    <source>
        <dbReference type="ARBA" id="ARBA00022837"/>
    </source>
</evidence>
<dbReference type="InterPro" id="IPR018108">
    <property type="entry name" value="MCP_transmembrane"/>
</dbReference>
<dbReference type="InterPro" id="IPR018247">
    <property type="entry name" value="EF_Hand_1_Ca_BS"/>
</dbReference>
<protein>
    <recommendedName>
        <fullName evidence="13">EF-hand domain-containing protein</fullName>
    </recommendedName>
</protein>
<dbReference type="GO" id="GO:0043490">
    <property type="term" value="P:malate-aspartate shuttle"/>
    <property type="evidence" value="ECO:0007669"/>
    <property type="project" value="TreeGrafter"/>
</dbReference>
<name>A0AAN7TYS6_9MYCE</name>
<dbReference type="EMBL" id="JAVFKY010000002">
    <property type="protein sequence ID" value="KAK5581552.1"/>
    <property type="molecule type" value="Genomic_DNA"/>
</dbReference>
<feature type="domain" description="EF-hand" evidence="13">
    <location>
        <begin position="163"/>
        <end position="198"/>
    </location>
</feature>
<evidence type="ECO:0000256" key="6">
    <source>
        <dbReference type="ARBA" id="ARBA00022792"/>
    </source>
</evidence>
<reference evidence="14 15" key="1">
    <citation type="submission" date="2023-11" db="EMBL/GenBank/DDBJ databases">
        <title>Dfirmibasis_genome.</title>
        <authorList>
            <person name="Edelbroek B."/>
            <person name="Kjellin J."/>
            <person name="Jerlstrom-Hultqvist J."/>
            <person name="Soderbom F."/>
        </authorList>
    </citation>
    <scope>NUCLEOTIDE SEQUENCE [LARGE SCALE GENOMIC DNA]</scope>
    <source>
        <strain evidence="14 15">TNS-C-14</strain>
    </source>
</reference>
<dbReference type="PROSITE" id="PS50222">
    <property type="entry name" value="EF_HAND_2"/>
    <property type="match status" value="4"/>
</dbReference>
<dbReference type="PANTHER" id="PTHR45678">
    <property type="entry name" value="MITOCHONDRIAL 2-OXODICARBOXYLATE CARRIER 1-RELATED"/>
    <property type="match status" value="1"/>
</dbReference>
<keyword evidence="7" id="KW-0106">Calcium</keyword>
<dbReference type="InterPro" id="IPR011992">
    <property type="entry name" value="EF-hand-dom_pair"/>
</dbReference>
<dbReference type="PROSITE" id="PS50920">
    <property type="entry name" value="SOLCAR"/>
    <property type="match status" value="3"/>
</dbReference>
<dbReference type="FunFam" id="1.10.238.10:FF:000981">
    <property type="entry name" value="Calcium-binding mitochondrial carrier protein"/>
    <property type="match status" value="1"/>
</dbReference>
<feature type="domain" description="EF-hand" evidence="13">
    <location>
        <begin position="129"/>
        <end position="157"/>
    </location>
</feature>
<evidence type="ECO:0000256" key="8">
    <source>
        <dbReference type="ARBA" id="ARBA00022989"/>
    </source>
</evidence>
<dbReference type="PANTHER" id="PTHR45678:SF9">
    <property type="entry name" value="CALCIUM-BINDING MITOCHONDRIAL CARRIER PROTEIN ARALAR1"/>
    <property type="match status" value="1"/>
</dbReference>
<dbReference type="GO" id="GO:0015183">
    <property type="term" value="F:L-aspartate transmembrane transporter activity"/>
    <property type="evidence" value="ECO:0007669"/>
    <property type="project" value="TreeGrafter"/>
</dbReference>